<dbReference type="GeneID" id="54281091"/>
<evidence type="ECO:0000313" key="7">
    <source>
        <dbReference type="Proteomes" id="UP000799778"/>
    </source>
</evidence>
<evidence type="ECO:0000256" key="2">
    <source>
        <dbReference type="ARBA" id="ARBA00022630"/>
    </source>
</evidence>
<dbReference type="InterPro" id="IPR050416">
    <property type="entry name" value="FAD-linked_Oxidoreductase"/>
</dbReference>
<dbReference type="GO" id="GO:0016491">
    <property type="term" value="F:oxidoreductase activity"/>
    <property type="evidence" value="ECO:0007669"/>
    <property type="project" value="UniProtKB-KW"/>
</dbReference>
<dbReference type="InterPro" id="IPR016166">
    <property type="entry name" value="FAD-bd_PCMH"/>
</dbReference>
<dbReference type="EMBL" id="ML978072">
    <property type="protein sequence ID" value="KAF2012417.1"/>
    <property type="molecule type" value="Genomic_DNA"/>
</dbReference>
<dbReference type="InterPro" id="IPR036318">
    <property type="entry name" value="FAD-bd_PCMH-like_sf"/>
</dbReference>
<evidence type="ECO:0000313" key="6">
    <source>
        <dbReference type="EMBL" id="KAF2012417.1"/>
    </source>
</evidence>
<evidence type="ECO:0000259" key="5">
    <source>
        <dbReference type="PROSITE" id="PS51387"/>
    </source>
</evidence>
<reference evidence="6" key="1">
    <citation type="journal article" date="2020" name="Stud. Mycol.">
        <title>101 Dothideomycetes genomes: a test case for predicting lifestyles and emergence of pathogens.</title>
        <authorList>
            <person name="Haridas S."/>
            <person name="Albert R."/>
            <person name="Binder M."/>
            <person name="Bloem J."/>
            <person name="Labutti K."/>
            <person name="Salamov A."/>
            <person name="Andreopoulos B."/>
            <person name="Baker S."/>
            <person name="Barry K."/>
            <person name="Bills G."/>
            <person name="Bluhm B."/>
            <person name="Cannon C."/>
            <person name="Castanera R."/>
            <person name="Culley D."/>
            <person name="Daum C."/>
            <person name="Ezra D."/>
            <person name="Gonzalez J."/>
            <person name="Henrissat B."/>
            <person name="Kuo A."/>
            <person name="Liang C."/>
            <person name="Lipzen A."/>
            <person name="Lutzoni F."/>
            <person name="Magnuson J."/>
            <person name="Mondo S."/>
            <person name="Nolan M."/>
            <person name="Ohm R."/>
            <person name="Pangilinan J."/>
            <person name="Park H.-J."/>
            <person name="Ramirez L."/>
            <person name="Alfaro M."/>
            <person name="Sun H."/>
            <person name="Tritt A."/>
            <person name="Yoshinaga Y."/>
            <person name="Zwiers L.-H."/>
            <person name="Turgeon B."/>
            <person name="Goodwin S."/>
            <person name="Spatafora J."/>
            <person name="Crous P."/>
            <person name="Grigoriev I."/>
        </authorList>
    </citation>
    <scope>NUCLEOTIDE SEQUENCE</scope>
    <source>
        <strain evidence="6">CBS 175.79</strain>
    </source>
</reference>
<dbReference type="Proteomes" id="UP000799778">
    <property type="component" value="Unassembled WGS sequence"/>
</dbReference>
<evidence type="ECO:0000256" key="1">
    <source>
        <dbReference type="ARBA" id="ARBA00005466"/>
    </source>
</evidence>
<protein>
    <submittedName>
        <fullName evidence="6">FAD-binding domain-containing protein</fullName>
    </submittedName>
</protein>
<dbReference type="AlphaFoldDB" id="A0A6A5XHT4"/>
<dbReference type="RefSeq" id="XP_033380756.1">
    <property type="nucleotide sequence ID" value="XM_033523694.1"/>
</dbReference>
<dbReference type="PANTHER" id="PTHR42973:SF4">
    <property type="entry name" value="FAD BINDING DOMAIN PROTEIN"/>
    <property type="match status" value="1"/>
</dbReference>
<gene>
    <name evidence="6" type="ORF">BU24DRAFT_351426</name>
</gene>
<evidence type="ECO:0000256" key="4">
    <source>
        <dbReference type="ARBA" id="ARBA00023002"/>
    </source>
</evidence>
<dbReference type="OrthoDB" id="2151789at2759"/>
<dbReference type="InterPro" id="IPR006094">
    <property type="entry name" value="Oxid_FAD_bind_N"/>
</dbReference>
<dbReference type="PANTHER" id="PTHR42973">
    <property type="entry name" value="BINDING OXIDOREDUCTASE, PUTATIVE (AFU_ORTHOLOGUE AFUA_1G17690)-RELATED"/>
    <property type="match status" value="1"/>
</dbReference>
<proteinExistence type="inferred from homology"/>
<dbReference type="Pfam" id="PF01565">
    <property type="entry name" value="FAD_binding_4"/>
    <property type="match status" value="1"/>
</dbReference>
<dbReference type="Gene3D" id="3.30.465.10">
    <property type="match status" value="1"/>
</dbReference>
<keyword evidence="2" id="KW-0285">Flavoprotein</keyword>
<evidence type="ECO:0000256" key="3">
    <source>
        <dbReference type="ARBA" id="ARBA00022827"/>
    </source>
</evidence>
<dbReference type="GO" id="GO:0071949">
    <property type="term" value="F:FAD binding"/>
    <property type="evidence" value="ECO:0007669"/>
    <property type="project" value="InterPro"/>
</dbReference>
<keyword evidence="3" id="KW-0274">FAD</keyword>
<dbReference type="InterPro" id="IPR016169">
    <property type="entry name" value="FAD-bd_PCMH_sub2"/>
</dbReference>
<organism evidence="6 7">
    <name type="scientific">Aaosphaeria arxii CBS 175.79</name>
    <dbReference type="NCBI Taxonomy" id="1450172"/>
    <lineage>
        <taxon>Eukaryota</taxon>
        <taxon>Fungi</taxon>
        <taxon>Dikarya</taxon>
        <taxon>Ascomycota</taxon>
        <taxon>Pezizomycotina</taxon>
        <taxon>Dothideomycetes</taxon>
        <taxon>Pleosporomycetidae</taxon>
        <taxon>Pleosporales</taxon>
        <taxon>Pleosporales incertae sedis</taxon>
        <taxon>Aaosphaeria</taxon>
    </lineage>
</organism>
<keyword evidence="7" id="KW-1185">Reference proteome</keyword>
<dbReference type="PROSITE" id="PS51387">
    <property type="entry name" value="FAD_PCMH"/>
    <property type="match status" value="1"/>
</dbReference>
<dbReference type="SUPFAM" id="SSF56176">
    <property type="entry name" value="FAD-binding/transporter-associated domain-like"/>
    <property type="match status" value="1"/>
</dbReference>
<feature type="domain" description="FAD-binding PCMH-type" evidence="5">
    <location>
        <begin position="57"/>
        <end position="242"/>
    </location>
</feature>
<comment type="similarity">
    <text evidence="1">Belongs to the oxygen-dependent FAD-linked oxidoreductase family.</text>
</comment>
<keyword evidence="4" id="KW-0560">Oxidoreductase</keyword>
<name>A0A6A5XHT4_9PLEO</name>
<sequence>MESIDKELIAEPDIGVPASSKRVVRQLQNSLAGCVLLRSNTDAFNVSASNYFAQQSNTTRPTCIVRPETVQQLSQAVAILHQEFMARKADEHDKPKNLGFVSLRSGGHSYSRASASIDGGVLLDLDHFSDVTISNDGCSVRIGTGARWSKVNQVLEAKNIAVPGGRNGAVGVGGFTLGGGISFFSQRCGFACSNVIEYEVVLASGQVVIASATSNRELWRALKGGGSNFGIVTYFTFRAFPCSDIWGGCLFSPSFESSRSIDLFHKFVGRADPTNTGVDYDNYASGPIVCFCFLQRPGMEIISTFITYTKEPPSAFAWPTCWKSSGFKSVWRYWSTVKQRTLASACQDLAIGEKAGLSQNIAGTVIKNDKATIEAAYKFYREACTEVKNTRGKGIRFVFVLQPLLSTWMHKGDPNYLGLDNTLNEPHVLVSFSPVWTDVKHNDFVENLVRKTIEKIEGYARDHGTYHPYKYVNYCAAWQNPFESHGKENLDILRGISKQYDSEGFFQHACPGGFKLPGLERP</sequence>
<accession>A0A6A5XHT4</accession>